<feature type="compositionally biased region" description="Basic and acidic residues" evidence="1">
    <location>
        <begin position="1"/>
        <end position="12"/>
    </location>
</feature>
<evidence type="ECO:0000313" key="2">
    <source>
        <dbReference type="EMBL" id="KAF2483465.1"/>
    </source>
</evidence>
<evidence type="ECO:0000313" key="3">
    <source>
        <dbReference type="Proteomes" id="UP000799767"/>
    </source>
</evidence>
<gene>
    <name evidence="2" type="ORF">BDY17DRAFT_324194</name>
</gene>
<feature type="region of interest" description="Disordered" evidence="1">
    <location>
        <begin position="140"/>
        <end position="162"/>
    </location>
</feature>
<dbReference type="OrthoDB" id="5194044at2759"/>
<evidence type="ECO:0000256" key="1">
    <source>
        <dbReference type="SAM" id="MobiDB-lite"/>
    </source>
</evidence>
<dbReference type="Proteomes" id="UP000799767">
    <property type="component" value="Unassembled WGS sequence"/>
</dbReference>
<dbReference type="RefSeq" id="XP_033590035.1">
    <property type="nucleotide sequence ID" value="XM_033737148.1"/>
</dbReference>
<feature type="region of interest" description="Disordered" evidence="1">
    <location>
        <begin position="1"/>
        <end position="76"/>
    </location>
</feature>
<reference evidence="2" key="1">
    <citation type="journal article" date="2020" name="Stud. Mycol.">
        <title>101 Dothideomycetes genomes: a test case for predicting lifestyles and emergence of pathogens.</title>
        <authorList>
            <person name="Haridas S."/>
            <person name="Albert R."/>
            <person name="Binder M."/>
            <person name="Bloem J."/>
            <person name="Labutti K."/>
            <person name="Salamov A."/>
            <person name="Andreopoulos B."/>
            <person name="Baker S."/>
            <person name="Barry K."/>
            <person name="Bills G."/>
            <person name="Bluhm B."/>
            <person name="Cannon C."/>
            <person name="Castanera R."/>
            <person name="Culley D."/>
            <person name="Daum C."/>
            <person name="Ezra D."/>
            <person name="Gonzalez J."/>
            <person name="Henrissat B."/>
            <person name="Kuo A."/>
            <person name="Liang C."/>
            <person name="Lipzen A."/>
            <person name="Lutzoni F."/>
            <person name="Magnuson J."/>
            <person name="Mondo S."/>
            <person name="Nolan M."/>
            <person name="Ohm R."/>
            <person name="Pangilinan J."/>
            <person name="Park H.-J."/>
            <person name="Ramirez L."/>
            <person name="Alfaro M."/>
            <person name="Sun H."/>
            <person name="Tritt A."/>
            <person name="Yoshinaga Y."/>
            <person name="Zwiers L.-H."/>
            <person name="Turgeon B."/>
            <person name="Goodwin S."/>
            <person name="Spatafora J."/>
            <person name="Crous P."/>
            <person name="Grigoriev I."/>
        </authorList>
    </citation>
    <scope>NUCLEOTIDE SEQUENCE</scope>
    <source>
        <strain evidence="2">CBS 113389</strain>
    </source>
</reference>
<protein>
    <submittedName>
        <fullName evidence="2">Uncharacterized protein</fullName>
    </submittedName>
</protein>
<name>A0A6A6PU83_9PEZI</name>
<sequence length="241" mass="27274">MAEASEYEHWSDDSSDSGAASTIASGHNASNGSHKWTYKPTDQPQKDAKPAKAKPAEPNPAKVKPEPMQPIAVPPQPQQPFQQNTYYMMAPPQLQYAFNPYYQPYAYPAPAYYGLAQPGVPLVSPDNGWTYQPFSAPVEEEAEQPKKKKAKHGVHAWQGRTKAEVEEDNMKIAMREGVYDERKVEPLGLKADQMVWCVEVDGTHTMRAFATVKEFEGVWKMDPRFKDSWYFVRTVEGEKMK</sequence>
<accession>A0A6A6PU83</accession>
<dbReference type="AlphaFoldDB" id="A0A6A6PU83"/>
<organism evidence="2 3">
    <name type="scientific">Neohortaea acidophila</name>
    <dbReference type="NCBI Taxonomy" id="245834"/>
    <lineage>
        <taxon>Eukaryota</taxon>
        <taxon>Fungi</taxon>
        <taxon>Dikarya</taxon>
        <taxon>Ascomycota</taxon>
        <taxon>Pezizomycotina</taxon>
        <taxon>Dothideomycetes</taxon>
        <taxon>Dothideomycetidae</taxon>
        <taxon>Mycosphaerellales</taxon>
        <taxon>Teratosphaeriaceae</taxon>
        <taxon>Neohortaea</taxon>
    </lineage>
</organism>
<proteinExistence type="predicted"/>
<keyword evidence="3" id="KW-1185">Reference proteome</keyword>
<dbReference type="EMBL" id="MU001635">
    <property type="protein sequence ID" value="KAF2483465.1"/>
    <property type="molecule type" value="Genomic_DNA"/>
</dbReference>
<feature type="compositionally biased region" description="Low complexity" evidence="1">
    <location>
        <begin position="16"/>
        <end position="25"/>
    </location>
</feature>
<dbReference type="GeneID" id="54478150"/>